<dbReference type="KEGG" id="mng:MNEG_6571"/>
<evidence type="ECO:0000313" key="4">
    <source>
        <dbReference type="Proteomes" id="UP000054498"/>
    </source>
</evidence>
<evidence type="ECO:0000259" key="2">
    <source>
        <dbReference type="Pfam" id="PF01702"/>
    </source>
</evidence>
<dbReference type="STRING" id="145388.A0A0D2JQM2"/>
<keyword evidence="4" id="KW-1185">Reference proteome</keyword>
<dbReference type="EC" id="2.4.2.29" evidence="3"/>
<dbReference type="RefSeq" id="XP_013900412.1">
    <property type="nucleotide sequence ID" value="XM_014044958.1"/>
</dbReference>
<dbReference type="InterPro" id="IPR036511">
    <property type="entry name" value="TGT-like_sf"/>
</dbReference>
<feature type="domain" description="tRNA-guanine(15) transglycosylase-like" evidence="2">
    <location>
        <begin position="1"/>
        <end position="103"/>
    </location>
</feature>
<dbReference type="SUPFAM" id="SSF51713">
    <property type="entry name" value="tRNA-guanine transglycosylase"/>
    <property type="match status" value="1"/>
</dbReference>
<proteinExistence type="predicted"/>
<organism evidence="3 4">
    <name type="scientific">Monoraphidium neglectum</name>
    <dbReference type="NCBI Taxonomy" id="145388"/>
    <lineage>
        <taxon>Eukaryota</taxon>
        <taxon>Viridiplantae</taxon>
        <taxon>Chlorophyta</taxon>
        <taxon>core chlorophytes</taxon>
        <taxon>Chlorophyceae</taxon>
        <taxon>CS clade</taxon>
        <taxon>Sphaeropleales</taxon>
        <taxon>Selenastraceae</taxon>
        <taxon>Monoraphidium</taxon>
    </lineage>
</organism>
<dbReference type="GO" id="GO:0005829">
    <property type="term" value="C:cytosol"/>
    <property type="evidence" value="ECO:0007669"/>
    <property type="project" value="TreeGrafter"/>
</dbReference>
<dbReference type="NCBIfam" id="TIGR00449">
    <property type="entry name" value="tgt_general"/>
    <property type="match status" value="1"/>
</dbReference>
<dbReference type="InterPro" id="IPR002616">
    <property type="entry name" value="tRNA_ribo_trans-like"/>
</dbReference>
<keyword evidence="1" id="KW-0862">Zinc</keyword>
<dbReference type="GO" id="GO:0008479">
    <property type="term" value="F:tRNA-guanosine(34) queuine transglycosylase activity"/>
    <property type="evidence" value="ECO:0007669"/>
    <property type="project" value="TreeGrafter"/>
</dbReference>
<gene>
    <name evidence="3" type="ORF">MNEG_6571</name>
</gene>
<dbReference type="Proteomes" id="UP000054498">
    <property type="component" value="Unassembled WGS sequence"/>
</dbReference>
<name>A0A0D2JQM2_9CHLO</name>
<dbReference type="OrthoDB" id="10249838at2759"/>
<dbReference type="GeneID" id="25739447"/>
<protein>
    <submittedName>
        <fullName evidence="3">Queuine tRNA-ribosyltransferase</fullName>
        <ecNumber evidence="3">2.4.2.29</ecNumber>
    </submittedName>
</protein>
<dbReference type="Gene3D" id="3.20.20.105">
    <property type="entry name" value="Queuine tRNA-ribosyltransferase-like"/>
    <property type="match status" value="1"/>
</dbReference>
<keyword evidence="3" id="KW-0328">Glycosyltransferase</keyword>
<evidence type="ECO:0000313" key="3">
    <source>
        <dbReference type="EMBL" id="KIZ01393.1"/>
    </source>
</evidence>
<dbReference type="PANTHER" id="PTHR43530:SF1">
    <property type="entry name" value="QUEUINE TRNA-RIBOSYLTRANSFERASE CATALYTIC SUBUNIT 1"/>
    <property type="match status" value="1"/>
</dbReference>
<dbReference type="GO" id="GO:0006400">
    <property type="term" value="P:tRNA modification"/>
    <property type="evidence" value="ECO:0007669"/>
    <property type="project" value="InterPro"/>
</dbReference>
<accession>A0A0D2JQM2</accession>
<dbReference type="PANTHER" id="PTHR43530">
    <property type="entry name" value="QUEUINE TRNA-RIBOSYLTRANSFERASE CATALYTIC SUBUNIT 1"/>
    <property type="match status" value="1"/>
</dbReference>
<keyword evidence="3" id="KW-0808">Transferase</keyword>
<evidence type="ECO:0000256" key="1">
    <source>
        <dbReference type="ARBA" id="ARBA00022833"/>
    </source>
</evidence>
<reference evidence="3 4" key="1">
    <citation type="journal article" date="2013" name="BMC Genomics">
        <title>Reconstruction of the lipid metabolism for the microalga Monoraphidium neglectum from its genome sequence reveals characteristics suitable for biofuel production.</title>
        <authorList>
            <person name="Bogen C."/>
            <person name="Al-Dilaimi A."/>
            <person name="Albersmeier A."/>
            <person name="Wichmann J."/>
            <person name="Grundmann M."/>
            <person name="Rupp O."/>
            <person name="Lauersen K.J."/>
            <person name="Blifernez-Klassen O."/>
            <person name="Kalinowski J."/>
            <person name="Goesmann A."/>
            <person name="Mussgnug J.H."/>
            <person name="Kruse O."/>
        </authorList>
    </citation>
    <scope>NUCLEOTIDE SEQUENCE [LARGE SCALE GENOMIC DNA]</scope>
    <source>
        <strain evidence="3 4">SAG 48.87</strain>
    </source>
</reference>
<sequence length="155" mass="17431">MYDSVYPTRTARFGVALIDSGVLKLKNRACAEDMRPIDDSCGCMTCKLYSRAYLHHLVQRGVPSAAILVTYHNVAYTQGLTRRLRAAIKEQRLPDWVRSYIKGMFPHRDVPQWAVDALDVAGISLPDDICDKRPAHDFDRELRDGAYRPPGGLPG</sequence>
<dbReference type="AlphaFoldDB" id="A0A0D2JQM2"/>
<dbReference type="Pfam" id="PF01702">
    <property type="entry name" value="TGT"/>
    <property type="match status" value="1"/>
</dbReference>
<dbReference type="EMBL" id="KK101297">
    <property type="protein sequence ID" value="KIZ01393.1"/>
    <property type="molecule type" value="Genomic_DNA"/>
</dbReference>